<accession>A0ACC3NZ51</accession>
<sequence length="274" mass="31543">MANNPVMADNPGRPEVLHCIRQLIQALTKIQANWNAHLEAVSSELSRKPAIPHLQPLVGVQDAVAYLEMLTQFGRGRRFALFSHEALLPDHLVPSVRWTHEPLPEHIAKHFDRTTVSTETGAWKLKKAMARVEKCLSHYPSNTLIPLESTLTAEIERFIKMSERLLDWELDKGFHALRVIYEEYCAVRSAIERNDKLSDLERFEAERDMEDLIVELDCQWEKHSGSRSGKPFSLEVEKHGGILLNLLRRVAEMGFKIPRQTLITEYFFLEVVLE</sequence>
<keyword evidence="2" id="KW-1185">Reference proteome</keyword>
<proteinExistence type="predicted"/>
<evidence type="ECO:0000313" key="1">
    <source>
        <dbReference type="EMBL" id="KAK3725521.1"/>
    </source>
</evidence>
<evidence type="ECO:0000313" key="2">
    <source>
        <dbReference type="Proteomes" id="UP001281147"/>
    </source>
</evidence>
<organism evidence="1 2">
    <name type="scientific">Vermiconidia calcicola</name>
    <dbReference type="NCBI Taxonomy" id="1690605"/>
    <lineage>
        <taxon>Eukaryota</taxon>
        <taxon>Fungi</taxon>
        <taxon>Dikarya</taxon>
        <taxon>Ascomycota</taxon>
        <taxon>Pezizomycotina</taxon>
        <taxon>Dothideomycetes</taxon>
        <taxon>Dothideomycetidae</taxon>
        <taxon>Mycosphaerellales</taxon>
        <taxon>Extremaceae</taxon>
        <taxon>Vermiconidia</taxon>
    </lineage>
</organism>
<reference evidence="1" key="1">
    <citation type="submission" date="2023-07" db="EMBL/GenBank/DDBJ databases">
        <title>Black Yeasts Isolated from many extreme environments.</title>
        <authorList>
            <person name="Coleine C."/>
            <person name="Stajich J.E."/>
            <person name="Selbmann L."/>
        </authorList>
    </citation>
    <scope>NUCLEOTIDE SEQUENCE</scope>
    <source>
        <strain evidence="1">CCFEE 5714</strain>
    </source>
</reference>
<protein>
    <submittedName>
        <fullName evidence="1">Uncharacterized protein</fullName>
    </submittedName>
</protein>
<gene>
    <name evidence="1" type="ORF">LTR37_000491</name>
</gene>
<dbReference type="EMBL" id="JAUTXU010000002">
    <property type="protein sequence ID" value="KAK3725521.1"/>
    <property type="molecule type" value="Genomic_DNA"/>
</dbReference>
<comment type="caution">
    <text evidence="1">The sequence shown here is derived from an EMBL/GenBank/DDBJ whole genome shotgun (WGS) entry which is preliminary data.</text>
</comment>
<dbReference type="Proteomes" id="UP001281147">
    <property type="component" value="Unassembled WGS sequence"/>
</dbReference>
<name>A0ACC3NZ51_9PEZI</name>